<proteinExistence type="predicted"/>
<name>A0AAV4WCY4_CAEEX</name>
<comment type="caution">
    <text evidence="1">The sequence shown here is derived from an EMBL/GenBank/DDBJ whole genome shotgun (WGS) entry which is preliminary data.</text>
</comment>
<dbReference type="Proteomes" id="UP001054945">
    <property type="component" value="Unassembled WGS sequence"/>
</dbReference>
<reference evidence="1 2" key="1">
    <citation type="submission" date="2021-06" db="EMBL/GenBank/DDBJ databases">
        <title>Caerostris extrusa draft genome.</title>
        <authorList>
            <person name="Kono N."/>
            <person name="Arakawa K."/>
        </authorList>
    </citation>
    <scope>NUCLEOTIDE SEQUENCE [LARGE SCALE GENOMIC DNA]</scope>
</reference>
<keyword evidence="2" id="KW-1185">Reference proteome</keyword>
<organism evidence="1 2">
    <name type="scientific">Caerostris extrusa</name>
    <name type="common">Bark spider</name>
    <name type="synonym">Caerostris bankana</name>
    <dbReference type="NCBI Taxonomy" id="172846"/>
    <lineage>
        <taxon>Eukaryota</taxon>
        <taxon>Metazoa</taxon>
        <taxon>Ecdysozoa</taxon>
        <taxon>Arthropoda</taxon>
        <taxon>Chelicerata</taxon>
        <taxon>Arachnida</taxon>
        <taxon>Araneae</taxon>
        <taxon>Araneomorphae</taxon>
        <taxon>Entelegynae</taxon>
        <taxon>Araneoidea</taxon>
        <taxon>Araneidae</taxon>
        <taxon>Caerostris</taxon>
    </lineage>
</organism>
<gene>
    <name evidence="1" type="ORF">CEXT_235181</name>
</gene>
<dbReference type="EMBL" id="BPLR01015966">
    <property type="protein sequence ID" value="GIY80113.1"/>
    <property type="molecule type" value="Genomic_DNA"/>
</dbReference>
<dbReference type="AlphaFoldDB" id="A0AAV4WCY4"/>
<sequence>MTGHCRHQKVLPSWFWFLIPYRTQTCMSYGREPGNVLPKRGDSIAIGVIGTHTQKHHQKSSLISMHQSTNSELADMHLTYDLSDGNG</sequence>
<evidence type="ECO:0000313" key="2">
    <source>
        <dbReference type="Proteomes" id="UP001054945"/>
    </source>
</evidence>
<evidence type="ECO:0000313" key="1">
    <source>
        <dbReference type="EMBL" id="GIY80113.1"/>
    </source>
</evidence>
<accession>A0AAV4WCY4</accession>
<protein>
    <submittedName>
        <fullName evidence="1">Uncharacterized protein</fullName>
    </submittedName>
</protein>